<dbReference type="EMBL" id="JBHSDH010000013">
    <property type="protein sequence ID" value="MFC4292595.1"/>
    <property type="molecule type" value="Genomic_DNA"/>
</dbReference>
<name>A0ABV8RI91_9SPHN</name>
<evidence type="ECO:0008006" key="3">
    <source>
        <dbReference type="Google" id="ProtNLM"/>
    </source>
</evidence>
<dbReference type="Proteomes" id="UP001595887">
    <property type="component" value="Unassembled WGS sequence"/>
</dbReference>
<gene>
    <name evidence="1" type="ORF">ACFOWX_09245</name>
</gene>
<dbReference type="RefSeq" id="WP_381423417.1">
    <property type="nucleotide sequence ID" value="NZ_JBHSDH010000013.1"/>
</dbReference>
<evidence type="ECO:0000313" key="2">
    <source>
        <dbReference type="Proteomes" id="UP001595887"/>
    </source>
</evidence>
<keyword evidence="2" id="KW-1185">Reference proteome</keyword>
<accession>A0ABV8RI91</accession>
<protein>
    <recommendedName>
        <fullName evidence="3">Restriction endonuclease</fullName>
    </recommendedName>
</protein>
<sequence>MTYKIKDRWNHSKAAEEHINVIFDYPEKPGWDIAFPIRCRRAGLELEKQHEVEAYVKSMYEMLNPENWPEWQEKAKKHWAKSRSTVTKPIFDKMAMSFAWFTYNELPTTSNPARRLQDLKEAGFTIGTRRRSGSDLEFILLPKPIGEATGYEYWSGALRNRIVKTLKNYDAYEGKVGNPKHLLPDHKFPEIRWDRNTKRDSLEDLTDAEIHSDFQLITNQRNQQKREVCRKCLQTGKRGHPFGIQYFYKGDIDWPIDVQTTGKGAEAGCHGCGWYDLEKWRQSLQKLV</sequence>
<reference evidence="2" key="1">
    <citation type="journal article" date="2019" name="Int. J. Syst. Evol. Microbiol.">
        <title>The Global Catalogue of Microorganisms (GCM) 10K type strain sequencing project: providing services to taxonomists for standard genome sequencing and annotation.</title>
        <authorList>
            <consortium name="The Broad Institute Genomics Platform"/>
            <consortium name="The Broad Institute Genome Sequencing Center for Infectious Disease"/>
            <person name="Wu L."/>
            <person name="Ma J."/>
        </authorList>
    </citation>
    <scope>NUCLEOTIDE SEQUENCE [LARGE SCALE GENOMIC DNA]</scope>
    <source>
        <strain evidence="2">CECT 8531</strain>
    </source>
</reference>
<comment type="caution">
    <text evidence="1">The sequence shown here is derived from an EMBL/GenBank/DDBJ whole genome shotgun (WGS) entry which is preliminary data.</text>
</comment>
<evidence type="ECO:0000313" key="1">
    <source>
        <dbReference type="EMBL" id="MFC4292595.1"/>
    </source>
</evidence>
<proteinExistence type="predicted"/>
<organism evidence="1 2">
    <name type="scientific">Sphingorhabdus arenilitoris</name>
    <dbReference type="NCBI Taxonomy" id="1490041"/>
    <lineage>
        <taxon>Bacteria</taxon>
        <taxon>Pseudomonadati</taxon>
        <taxon>Pseudomonadota</taxon>
        <taxon>Alphaproteobacteria</taxon>
        <taxon>Sphingomonadales</taxon>
        <taxon>Sphingomonadaceae</taxon>
        <taxon>Sphingorhabdus</taxon>
    </lineage>
</organism>